<dbReference type="InterPro" id="IPR002052">
    <property type="entry name" value="DNA_methylase_N6_adenine_CS"/>
</dbReference>
<feature type="domain" description="DNA methylase N-4/N-6" evidence="9">
    <location>
        <begin position="50"/>
        <end position="271"/>
    </location>
</feature>
<evidence type="ECO:0000256" key="5">
    <source>
        <dbReference type="ARBA" id="ARBA00022705"/>
    </source>
</evidence>
<keyword evidence="2 11" id="KW-0489">Methyltransferase</keyword>
<gene>
    <name evidence="11" type="ORF">DES40_0296</name>
</gene>
<dbReference type="Pfam" id="PF01555">
    <property type="entry name" value="N6_N4_Mtase"/>
    <property type="match status" value="1"/>
</dbReference>
<dbReference type="InterPro" id="IPR002941">
    <property type="entry name" value="DNA_methylase_N4/N6"/>
</dbReference>
<keyword evidence="5" id="KW-0235">DNA replication</keyword>
<name>A0A420WJ79_9PROT</name>
<dbReference type="PRINTS" id="PR00508">
    <property type="entry name" value="S21N4MTFRASE"/>
</dbReference>
<dbReference type="Gene3D" id="3.40.50.150">
    <property type="entry name" value="Vaccinia Virus protein VP39"/>
    <property type="match status" value="1"/>
</dbReference>
<evidence type="ECO:0000313" key="11">
    <source>
        <dbReference type="EMBL" id="RKQ70989.1"/>
    </source>
</evidence>
<keyword evidence="6" id="KW-0238">DNA-binding</keyword>
<dbReference type="GO" id="GO:0009007">
    <property type="term" value="F:site-specific DNA-methyltransferase (adenine-specific) activity"/>
    <property type="evidence" value="ECO:0007669"/>
    <property type="project" value="UniProtKB-EC"/>
</dbReference>
<dbReference type="EC" id="2.1.1.-" evidence="8"/>
<organism evidence="11 12">
    <name type="scientific">Litorimonas taeanensis</name>
    <dbReference type="NCBI Taxonomy" id="568099"/>
    <lineage>
        <taxon>Bacteria</taxon>
        <taxon>Pseudomonadati</taxon>
        <taxon>Pseudomonadota</taxon>
        <taxon>Alphaproteobacteria</taxon>
        <taxon>Maricaulales</taxon>
        <taxon>Robiginitomaculaceae</taxon>
    </lineage>
</organism>
<dbReference type="PANTHER" id="PTHR13370">
    <property type="entry name" value="RNA METHYLASE-RELATED"/>
    <property type="match status" value="1"/>
</dbReference>
<dbReference type="PANTHER" id="PTHR13370:SF3">
    <property type="entry name" value="TRNA (GUANINE(10)-N2)-METHYLTRANSFERASE HOMOLOG"/>
    <property type="match status" value="1"/>
</dbReference>
<dbReference type="PROSITE" id="PS00092">
    <property type="entry name" value="N6_MTASE"/>
    <property type="match status" value="1"/>
</dbReference>
<comment type="caution">
    <text evidence="11">The sequence shown here is derived from an EMBL/GenBank/DDBJ whole genome shotgun (WGS) entry which is preliminary data.</text>
</comment>
<evidence type="ECO:0000259" key="10">
    <source>
        <dbReference type="Pfam" id="PF18755"/>
    </source>
</evidence>
<proteinExistence type="inferred from homology"/>
<dbReference type="InterPro" id="IPR040843">
    <property type="entry name" value="RAMA"/>
</dbReference>
<feature type="domain" description="RAMA" evidence="10">
    <location>
        <begin position="285"/>
        <end position="380"/>
    </location>
</feature>
<evidence type="ECO:0000256" key="2">
    <source>
        <dbReference type="ARBA" id="ARBA00022603"/>
    </source>
</evidence>
<dbReference type="Pfam" id="PF18755">
    <property type="entry name" value="RAMA"/>
    <property type="match status" value="1"/>
</dbReference>
<evidence type="ECO:0000256" key="8">
    <source>
        <dbReference type="RuleBase" id="RU362026"/>
    </source>
</evidence>
<dbReference type="GO" id="GO:0003677">
    <property type="term" value="F:DNA binding"/>
    <property type="evidence" value="ECO:0007669"/>
    <property type="project" value="UniProtKB-KW"/>
</dbReference>
<evidence type="ECO:0000256" key="4">
    <source>
        <dbReference type="ARBA" id="ARBA00022691"/>
    </source>
</evidence>
<evidence type="ECO:0000313" key="12">
    <source>
        <dbReference type="Proteomes" id="UP000282211"/>
    </source>
</evidence>
<dbReference type="InterPro" id="IPR029063">
    <property type="entry name" value="SAM-dependent_MTases_sf"/>
</dbReference>
<evidence type="ECO:0000256" key="6">
    <source>
        <dbReference type="ARBA" id="ARBA00023125"/>
    </source>
</evidence>
<dbReference type="SUPFAM" id="SSF53335">
    <property type="entry name" value="S-adenosyl-L-methionine-dependent methyltransferases"/>
    <property type="match status" value="1"/>
</dbReference>
<dbReference type="InParanoid" id="A0A420WJ79"/>
<dbReference type="Proteomes" id="UP000282211">
    <property type="component" value="Unassembled WGS sequence"/>
</dbReference>
<evidence type="ECO:0000256" key="3">
    <source>
        <dbReference type="ARBA" id="ARBA00022679"/>
    </source>
</evidence>
<dbReference type="EMBL" id="RBII01000001">
    <property type="protein sequence ID" value="RKQ70989.1"/>
    <property type="molecule type" value="Genomic_DNA"/>
</dbReference>
<dbReference type="AlphaFoldDB" id="A0A420WJ79"/>
<dbReference type="InterPro" id="IPR001091">
    <property type="entry name" value="RM_Methyltransferase"/>
</dbReference>
<dbReference type="FunCoup" id="A0A420WJ79">
    <property type="interactions" value="134"/>
</dbReference>
<keyword evidence="3" id="KW-0808">Transferase</keyword>
<evidence type="ECO:0000256" key="7">
    <source>
        <dbReference type="ARBA" id="ARBA00047942"/>
    </source>
</evidence>
<keyword evidence="4" id="KW-0949">S-adenosyl-L-methionine</keyword>
<dbReference type="GO" id="GO:0008170">
    <property type="term" value="F:N-methyltransferase activity"/>
    <property type="evidence" value="ECO:0007669"/>
    <property type="project" value="InterPro"/>
</dbReference>
<sequence>MANAPTADNPHPHLRLVSDLDSIDMPPLPLGRIMQGDCIEGMNALPEESVDLIFADPPYNLQLGGDLSRPDNSVVNGVTEDWDQFDTMDAYDLFSHNWLQAARRVLKPNGSIWVVGSYHNIFRVGTVLQDQQFWIQNDIIWRKSNPMPNFRGTRFCNATETLIWATKTEDAKPTFNYDAMKMMNDGVQMRNDWVLPICTGKERLKKSDGTKAHPTQKPESLLHRVILSTSNPGDVVLDPFFGTGTTGAVAKKLGRHFIGFEMEEDYILHAQKRIDKIKKGTGENIEVTASRRSAPRVPFGRVIEQGFLSPGSFLFNKTGHVSAKVRPDGSLLVGDFSGSIHQVGARVQNAPSCNGWTYWHYHSTEGLTPIDAIRDEIRATMEGKLRPAPVA</sequence>
<comment type="catalytic activity">
    <reaction evidence="7">
        <text>a 2'-deoxyadenosine in DNA + S-adenosyl-L-methionine = an N(6)-methyl-2'-deoxyadenosine in DNA + S-adenosyl-L-homocysteine + H(+)</text>
        <dbReference type="Rhea" id="RHEA:15197"/>
        <dbReference type="Rhea" id="RHEA-COMP:12418"/>
        <dbReference type="Rhea" id="RHEA-COMP:12419"/>
        <dbReference type="ChEBI" id="CHEBI:15378"/>
        <dbReference type="ChEBI" id="CHEBI:57856"/>
        <dbReference type="ChEBI" id="CHEBI:59789"/>
        <dbReference type="ChEBI" id="CHEBI:90615"/>
        <dbReference type="ChEBI" id="CHEBI:90616"/>
        <dbReference type="EC" id="2.1.1.72"/>
    </reaction>
</comment>
<dbReference type="GO" id="GO:0005737">
    <property type="term" value="C:cytoplasm"/>
    <property type="evidence" value="ECO:0007669"/>
    <property type="project" value="TreeGrafter"/>
</dbReference>
<keyword evidence="12" id="KW-1185">Reference proteome</keyword>
<evidence type="ECO:0000259" key="9">
    <source>
        <dbReference type="Pfam" id="PF01555"/>
    </source>
</evidence>
<dbReference type="GO" id="GO:0006260">
    <property type="term" value="P:DNA replication"/>
    <property type="evidence" value="ECO:0007669"/>
    <property type="project" value="UniProtKB-KW"/>
</dbReference>
<accession>A0A420WJ79</accession>
<protein>
    <recommendedName>
        <fullName evidence="8">Methyltransferase</fullName>
        <ecNumber evidence="8">2.1.1.-</ecNumber>
    </recommendedName>
</protein>
<evidence type="ECO:0000256" key="1">
    <source>
        <dbReference type="ARBA" id="ARBA00006594"/>
    </source>
</evidence>
<reference evidence="11 12" key="1">
    <citation type="submission" date="2018-10" db="EMBL/GenBank/DDBJ databases">
        <title>Genomic Encyclopedia of Type Strains, Phase IV (KMG-IV): sequencing the most valuable type-strain genomes for metagenomic binning, comparative biology and taxonomic classification.</title>
        <authorList>
            <person name="Goeker M."/>
        </authorList>
    </citation>
    <scope>NUCLEOTIDE SEQUENCE [LARGE SCALE GENOMIC DNA]</scope>
    <source>
        <strain evidence="11 12">DSM 22008</strain>
    </source>
</reference>
<comment type="similarity">
    <text evidence="1 8">Belongs to the N(4)/N(6)-methyltransferase family.</text>
</comment>
<dbReference type="GO" id="GO:0032259">
    <property type="term" value="P:methylation"/>
    <property type="evidence" value="ECO:0007669"/>
    <property type="project" value="UniProtKB-KW"/>
</dbReference>